<dbReference type="OrthoDB" id="259382at2"/>
<dbReference type="EMBL" id="PCDP01000040">
    <property type="protein sequence ID" value="PZM11307.1"/>
    <property type="molecule type" value="Genomic_DNA"/>
</dbReference>
<keyword evidence="3" id="KW-1185">Reference proteome</keyword>
<sequence length="272" mass="30725">MSPQILPIYLINIDRAAERLAEMTRQSAQLSIEINRVEGVDGALYPREQWIDVDESLFLKRHGRHILPGEYGCYRSHLLALEQVLAGGRDAAIIIEDDILLDDTFLARAIAAREAAPNADLIKFVNHRWKGFRTFTQSAEGDILGRCLFGPQGSTACYLVTRSGAEKIMAKLRVMSLPWDVAIERGWDSDTSVYSTRTDLVGFTRLRQKTMIGTRKSYLAAKLPAWRRVPAHLFRTIDFFRRLIYVLGRSQPSRSSLIEASGSDLRISRTSV</sequence>
<gene>
    <name evidence="2" type="ORF">CPY51_21375</name>
</gene>
<proteinExistence type="predicted"/>
<dbReference type="CDD" id="cd06532">
    <property type="entry name" value="Glyco_transf_25"/>
    <property type="match status" value="1"/>
</dbReference>
<dbReference type="Pfam" id="PF01755">
    <property type="entry name" value="Glyco_transf_25"/>
    <property type="match status" value="1"/>
</dbReference>
<dbReference type="AlphaFoldDB" id="A0A2W4CDH3"/>
<evidence type="ECO:0000259" key="1">
    <source>
        <dbReference type="Pfam" id="PF01755"/>
    </source>
</evidence>
<comment type="caution">
    <text evidence="2">The sequence shown here is derived from an EMBL/GenBank/DDBJ whole genome shotgun (WGS) entry which is preliminary data.</text>
</comment>
<keyword evidence="2" id="KW-0808">Transferase</keyword>
<organism evidence="2 3">
    <name type="scientific">Rhizobium tubonense</name>
    <dbReference type="NCBI Taxonomy" id="484088"/>
    <lineage>
        <taxon>Bacteria</taxon>
        <taxon>Pseudomonadati</taxon>
        <taxon>Pseudomonadota</taxon>
        <taxon>Alphaproteobacteria</taxon>
        <taxon>Hyphomicrobiales</taxon>
        <taxon>Rhizobiaceae</taxon>
        <taxon>Rhizobium/Agrobacterium group</taxon>
        <taxon>Rhizobium</taxon>
    </lineage>
</organism>
<name>A0A2W4CDH3_9HYPH</name>
<dbReference type="GO" id="GO:0016740">
    <property type="term" value="F:transferase activity"/>
    <property type="evidence" value="ECO:0007669"/>
    <property type="project" value="UniProtKB-KW"/>
</dbReference>
<dbReference type="InterPro" id="IPR029044">
    <property type="entry name" value="Nucleotide-diphossugar_trans"/>
</dbReference>
<evidence type="ECO:0000313" key="2">
    <source>
        <dbReference type="EMBL" id="PZM11307.1"/>
    </source>
</evidence>
<dbReference type="InterPro" id="IPR002654">
    <property type="entry name" value="Glyco_trans_25"/>
</dbReference>
<accession>A0A2W4CDH3</accession>
<feature type="domain" description="Glycosyl transferase family 25" evidence="1">
    <location>
        <begin position="7"/>
        <end position="181"/>
    </location>
</feature>
<evidence type="ECO:0000313" key="3">
    <source>
        <dbReference type="Proteomes" id="UP000248925"/>
    </source>
</evidence>
<reference evidence="2 3" key="1">
    <citation type="journal article" date="2018" name="Sci. Rep.">
        <title>Rhizobium tumorigenes sp. nov., a novel plant tumorigenic bacterium isolated from cane gall tumors on thornless blackberry.</title>
        <authorList>
            <person name="Kuzmanovi N."/>
            <person name="Smalla K."/>
            <person name="Gronow S."/>
            <person name="PuBawska J."/>
        </authorList>
    </citation>
    <scope>NUCLEOTIDE SEQUENCE [LARGE SCALE GENOMIC DNA]</scope>
    <source>
        <strain evidence="2 3">CCBAU 85046</strain>
    </source>
</reference>
<protein>
    <submittedName>
        <fullName evidence="2">Glycosyl transferase</fullName>
    </submittedName>
</protein>
<dbReference type="Proteomes" id="UP000248925">
    <property type="component" value="Unassembled WGS sequence"/>
</dbReference>
<dbReference type="SUPFAM" id="SSF53448">
    <property type="entry name" value="Nucleotide-diphospho-sugar transferases"/>
    <property type="match status" value="1"/>
</dbReference>